<dbReference type="GO" id="GO:0098542">
    <property type="term" value="P:defense response to other organism"/>
    <property type="evidence" value="ECO:0007669"/>
    <property type="project" value="InterPro"/>
</dbReference>
<protein>
    <recommendedName>
        <fullName evidence="5">Late embryogenesis abundant protein LEA-2 subgroup domain-containing protein</fullName>
    </recommendedName>
</protein>
<evidence type="ECO:0000256" key="1">
    <source>
        <dbReference type="ARBA" id="ARBA00004370"/>
    </source>
</evidence>
<gene>
    <name evidence="4" type="ORF">SETIT_2G278800v2</name>
</gene>
<reference evidence="4" key="2">
    <citation type="submission" date="2015-07" db="EMBL/GenBank/DDBJ databases">
        <authorList>
            <person name="Noorani M."/>
        </authorList>
    </citation>
    <scope>NUCLEOTIDE SEQUENCE</scope>
    <source>
        <strain evidence="4">Yugu1</strain>
    </source>
</reference>
<dbReference type="AlphaFoldDB" id="A0A368Q5N5"/>
<feature type="transmembrane region" description="Helical" evidence="3">
    <location>
        <begin position="36"/>
        <end position="61"/>
    </location>
</feature>
<dbReference type="PANTHER" id="PTHR31234:SF10">
    <property type="entry name" value="HARPIN-INDUCED PROTEIN 1 CONTAINING PROTEIN, EXPRESSED"/>
    <property type="match status" value="1"/>
</dbReference>
<sequence length="242" mass="25541">MDDEDVCGDACGECIVMCCGGGDTHHHHHSLSGTTAAVSCCCLLLVVLAVAALLVAAYAVVVPVRVTIDDAAHGRLALAAPASGTNGTGSAAAVSYDLSVAVVLHNHNWAMSVWRRGPLDAELRFRGRTIARARLAAAGRGRIRPLKMEVYRLNTAAEGAPVELGPDAAAELARERAAGVFDLELAVFLEVHYEAHRNSLSAFREILVWSRTSKHAIRVTCPLRLSPSTATAPAAFARVKCA</sequence>
<dbReference type="InterPro" id="IPR044839">
    <property type="entry name" value="NDR1-like"/>
</dbReference>
<accession>A0A368Q5N5</accession>
<keyword evidence="2 3" id="KW-0472">Membrane</keyword>
<keyword evidence="3" id="KW-1133">Transmembrane helix</keyword>
<dbReference type="PANTHER" id="PTHR31234">
    <property type="entry name" value="LATE EMBRYOGENESIS ABUNDANT (LEA) HYDROXYPROLINE-RICH GLYCOPROTEIN FAMILY"/>
    <property type="match status" value="1"/>
</dbReference>
<proteinExistence type="predicted"/>
<evidence type="ECO:0000256" key="3">
    <source>
        <dbReference type="SAM" id="Phobius"/>
    </source>
</evidence>
<dbReference type="EMBL" id="CM003529">
    <property type="protein sequence ID" value="RCV12560.1"/>
    <property type="molecule type" value="Genomic_DNA"/>
</dbReference>
<evidence type="ECO:0008006" key="5">
    <source>
        <dbReference type="Google" id="ProtNLM"/>
    </source>
</evidence>
<evidence type="ECO:0000256" key="2">
    <source>
        <dbReference type="ARBA" id="ARBA00023136"/>
    </source>
</evidence>
<name>A0A368Q5N5_SETIT</name>
<reference evidence="4" key="1">
    <citation type="journal article" date="2012" name="Nat. Biotechnol.">
        <title>Reference genome sequence of the model plant Setaria.</title>
        <authorList>
            <person name="Bennetzen J.L."/>
            <person name="Schmutz J."/>
            <person name="Wang H."/>
            <person name="Percifield R."/>
            <person name="Hawkins J."/>
            <person name="Pontaroli A.C."/>
            <person name="Estep M."/>
            <person name="Feng L."/>
            <person name="Vaughn J.N."/>
            <person name="Grimwood J."/>
            <person name="Jenkins J."/>
            <person name="Barry K."/>
            <person name="Lindquist E."/>
            <person name="Hellsten U."/>
            <person name="Deshpande S."/>
            <person name="Wang X."/>
            <person name="Wu X."/>
            <person name="Mitros T."/>
            <person name="Triplett J."/>
            <person name="Yang X."/>
            <person name="Ye C.Y."/>
            <person name="Mauro-Herrera M."/>
            <person name="Wang L."/>
            <person name="Li P."/>
            <person name="Sharma M."/>
            <person name="Sharma R."/>
            <person name="Ronald P.C."/>
            <person name="Panaud O."/>
            <person name="Kellogg E.A."/>
            <person name="Brutnell T.P."/>
            <person name="Doust A.N."/>
            <person name="Tuskan G.A."/>
            <person name="Rokhsar D."/>
            <person name="Devos K.M."/>
        </authorList>
    </citation>
    <scope>NUCLEOTIDE SEQUENCE [LARGE SCALE GENOMIC DNA]</scope>
    <source>
        <strain evidence="4">Yugu1</strain>
    </source>
</reference>
<dbReference type="GO" id="GO:0016020">
    <property type="term" value="C:membrane"/>
    <property type="evidence" value="ECO:0007669"/>
    <property type="project" value="UniProtKB-SubCell"/>
</dbReference>
<comment type="subcellular location">
    <subcellularLocation>
        <location evidence="1">Membrane</location>
    </subcellularLocation>
</comment>
<dbReference type="OrthoDB" id="690586at2759"/>
<keyword evidence="3" id="KW-0812">Transmembrane</keyword>
<evidence type="ECO:0000313" key="4">
    <source>
        <dbReference type="EMBL" id="RCV12560.1"/>
    </source>
</evidence>
<dbReference type="STRING" id="4555.A0A368Q5N5"/>
<organism evidence="4">
    <name type="scientific">Setaria italica</name>
    <name type="common">Foxtail millet</name>
    <name type="synonym">Panicum italicum</name>
    <dbReference type="NCBI Taxonomy" id="4555"/>
    <lineage>
        <taxon>Eukaryota</taxon>
        <taxon>Viridiplantae</taxon>
        <taxon>Streptophyta</taxon>
        <taxon>Embryophyta</taxon>
        <taxon>Tracheophyta</taxon>
        <taxon>Spermatophyta</taxon>
        <taxon>Magnoliopsida</taxon>
        <taxon>Liliopsida</taxon>
        <taxon>Poales</taxon>
        <taxon>Poaceae</taxon>
        <taxon>PACMAD clade</taxon>
        <taxon>Panicoideae</taxon>
        <taxon>Panicodae</taxon>
        <taxon>Paniceae</taxon>
        <taxon>Cenchrinae</taxon>
        <taxon>Setaria</taxon>
    </lineage>
</organism>